<comment type="caution">
    <text evidence="2">The sequence shown here is derived from an EMBL/GenBank/DDBJ whole genome shotgun (WGS) entry which is preliminary data.</text>
</comment>
<feature type="transmembrane region" description="Helical" evidence="1">
    <location>
        <begin position="15"/>
        <end position="34"/>
    </location>
</feature>
<gene>
    <name evidence="2" type="ORF">ACFQDH_04095</name>
</gene>
<feature type="transmembrane region" description="Helical" evidence="1">
    <location>
        <begin position="112"/>
        <end position="133"/>
    </location>
</feature>
<dbReference type="Proteomes" id="UP001596298">
    <property type="component" value="Unassembled WGS sequence"/>
</dbReference>
<dbReference type="InterPro" id="IPR036259">
    <property type="entry name" value="MFS_trans_sf"/>
</dbReference>
<evidence type="ECO:0000256" key="1">
    <source>
        <dbReference type="SAM" id="Phobius"/>
    </source>
</evidence>
<feature type="transmembrane region" description="Helical" evidence="1">
    <location>
        <begin position="139"/>
        <end position="156"/>
    </location>
</feature>
<dbReference type="EMBL" id="JBHSWH010000001">
    <property type="protein sequence ID" value="MFC6704469.1"/>
    <property type="molecule type" value="Genomic_DNA"/>
</dbReference>
<keyword evidence="1" id="KW-0812">Transmembrane</keyword>
<organism evidence="2 3">
    <name type="scientific">Flexivirga alba</name>
    <dbReference type="NCBI Taxonomy" id="702742"/>
    <lineage>
        <taxon>Bacteria</taxon>
        <taxon>Bacillati</taxon>
        <taxon>Actinomycetota</taxon>
        <taxon>Actinomycetes</taxon>
        <taxon>Micrococcales</taxon>
        <taxon>Dermacoccaceae</taxon>
        <taxon>Flexivirga</taxon>
    </lineage>
</organism>
<keyword evidence="1" id="KW-0472">Membrane</keyword>
<dbReference type="RefSeq" id="WP_382398729.1">
    <property type="nucleotide sequence ID" value="NZ_JBHSWH010000001.1"/>
</dbReference>
<dbReference type="SUPFAM" id="SSF103473">
    <property type="entry name" value="MFS general substrate transporter"/>
    <property type="match status" value="1"/>
</dbReference>
<proteinExistence type="predicted"/>
<evidence type="ECO:0008006" key="4">
    <source>
        <dbReference type="Google" id="ProtNLM"/>
    </source>
</evidence>
<name>A0ABW2AC39_9MICO</name>
<reference evidence="3" key="1">
    <citation type="journal article" date="2019" name="Int. J. Syst. Evol. Microbiol.">
        <title>The Global Catalogue of Microorganisms (GCM) 10K type strain sequencing project: providing services to taxonomists for standard genome sequencing and annotation.</title>
        <authorList>
            <consortium name="The Broad Institute Genomics Platform"/>
            <consortium name="The Broad Institute Genome Sequencing Center for Infectious Disease"/>
            <person name="Wu L."/>
            <person name="Ma J."/>
        </authorList>
    </citation>
    <scope>NUCLEOTIDE SEQUENCE [LARGE SCALE GENOMIC DNA]</scope>
    <source>
        <strain evidence="3">CCUG 58127</strain>
    </source>
</reference>
<evidence type="ECO:0000313" key="3">
    <source>
        <dbReference type="Proteomes" id="UP001596298"/>
    </source>
</evidence>
<keyword evidence="3" id="KW-1185">Reference proteome</keyword>
<protein>
    <recommendedName>
        <fullName evidence="4">MFS transporter</fullName>
    </recommendedName>
</protein>
<feature type="transmembrane region" description="Helical" evidence="1">
    <location>
        <begin position="73"/>
        <end position="92"/>
    </location>
</feature>
<sequence>MVVLPPLIKDQTGDFTVGFTAVICGLTLAVGVLVQQPARSLETHHPGTVSLLGMAGALVGVLLTVAVIDHPSIVLVILTAVVFGVGYGLTLVGGLTRVEHTSPASELAMSNAVFYSLTYVGFAVPTVISMLVGTWSERSIVLGLAGLAALSLVAAMRAQRVTRIRAV</sequence>
<keyword evidence="1" id="KW-1133">Transmembrane helix</keyword>
<dbReference type="Gene3D" id="1.20.1250.20">
    <property type="entry name" value="MFS general substrate transporter like domains"/>
    <property type="match status" value="1"/>
</dbReference>
<feature type="transmembrane region" description="Helical" evidence="1">
    <location>
        <begin position="46"/>
        <end position="67"/>
    </location>
</feature>
<evidence type="ECO:0000313" key="2">
    <source>
        <dbReference type="EMBL" id="MFC6704469.1"/>
    </source>
</evidence>
<accession>A0ABW2AC39</accession>